<sequence>MGNIHHARSTVSQKVLTENNSLNLKVIVVLTLSKPIDVHNVTQGRSRFANRKIKPFSVDVNAAAARSPMVVLAVTGHEFLLSIISTGINIHFAPNSPHIKDALPHINTDISCDTIQG</sequence>
<keyword evidence="2" id="KW-1185">Reference proteome</keyword>
<reference evidence="1" key="1">
    <citation type="submission" date="2018-04" db="EMBL/GenBank/DDBJ databases">
        <title>Whole genome sequencing of Hypsizygus marmoreus.</title>
        <authorList>
            <person name="Choi I.-G."/>
            <person name="Min B."/>
            <person name="Kim J.-G."/>
            <person name="Kim S."/>
            <person name="Oh Y.-L."/>
            <person name="Kong W.-S."/>
            <person name="Park H."/>
            <person name="Jeong J."/>
            <person name="Song E.-S."/>
        </authorList>
    </citation>
    <scope>NUCLEOTIDE SEQUENCE [LARGE SCALE GENOMIC DNA]</scope>
    <source>
        <strain evidence="1">51987-8</strain>
    </source>
</reference>
<dbReference type="InParanoid" id="A0A369JLD8"/>
<dbReference type="AlphaFoldDB" id="A0A369JLD8"/>
<proteinExistence type="predicted"/>
<dbReference type="EMBL" id="LUEZ02000053">
    <property type="protein sequence ID" value="RDB22020.1"/>
    <property type="molecule type" value="Genomic_DNA"/>
</dbReference>
<evidence type="ECO:0000313" key="2">
    <source>
        <dbReference type="Proteomes" id="UP000076154"/>
    </source>
</evidence>
<organism evidence="1 2">
    <name type="scientific">Hypsizygus marmoreus</name>
    <name type="common">White beech mushroom</name>
    <name type="synonym">Agaricus marmoreus</name>
    <dbReference type="NCBI Taxonomy" id="39966"/>
    <lineage>
        <taxon>Eukaryota</taxon>
        <taxon>Fungi</taxon>
        <taxon>Dikarya</taxon>
        <taxon>Basidiomycota</taxon>
        <taxon>Agaricomycotina</taxon>
        <taxon>Agaricomycetes</taxon>
        <taxon>Agaricomycetidae</taxon>
        <taxon>Agaricales</taxon>
        <taxon>Tricholomatineae</taxon>
        <taxon>Lyophyllaceae</taxon>
        <taxon>Hypsizygus</taxon>
    </lineage>
</organism>
<accession>A0A369JLD8</accession>
<gene>
    <name evidence="1" type="ORF">Hypma_010930</name>
</gene>
<protein>
    <submittedName>
        <fullName evidence="1">Uncharacterized protein</fullName>
    </submittedName>
</protein>
<dbReference type="Proteomes" id="UP000076154">
    <property type="component" value="Unassembled WGS sequence"/>
</dbReference>
<name>A0A369JLD8_HYPMA</name>
<comment type="caution">
    <text evidence="1">The sequence shown here is derived from an EMBL/GenBank/DDBJ whole genome shotgun (WGS) entry which is preliminary data.</text>
</comment>
<evidence type="ECO:0000313" key="1">
    <source>
        <dbReference type="EMBL" id="RDB22020.1"/>
    </source>
</evidence>